<dbReference type="SUPFAM" id="SSF55315">
    <property type="entry name" value="L30e-like"/>
    <property type="match status" value="1"/>
</dbReference>
<comment type="subcellular location">
    <subcellularLocation>
        <location evidence="1">Cytoplasm</location>
    </subcellularLocation>
</comment>
<evidence type="ECO:0000256" key="4">
    <source>
        <dbReference type="ARBA" id="ARBA00022917"/>
    </source>
</evidence>
<organism evidence="7 8">
    <name type="scientific">Anisodus tanguticus</name>
    <dbReference type="NCBI Taxonomy" id="243964"/>
    <lineage>
        <taxon>Eukaryota</taxon>
        <taxon>Viridiplantae</taxon>
        <taxon>Streptophyta</taxon>
        <taxon>Embryophyta</taxon>
        <taxon>Tracheophyta</taxon>
        <taxon>Spermatophyta</taxon>
        <taxon>Magnoliopsida</taxon>
        <taxon>eudicotyledons</taxon>
        <taxon>Gunneridae</taxon>
        <taxon>Pentapetalae</taxon>
        <taxon>asterids</taxon>
        <taxon>lamiids</taxon>
        <taxon>Solanales</taxon>
        <taxon>Solanaceae</taxon>
        <taxon>Solanoideae</taxon>
        <taxon>Hyoscyameae</taxon>
        <taxon>Anisodus</taxon>
    </lineage>
</organism>
<dbReference type="AlphaFoldDB" id="A0AAE1VKA2"/>
<evidence type="ECO:0000313" key="8">
    <source>
        <dbReference type="Proteomes" id="UP001291623"/>
    </source>
</evidence>
<protein>
    <recommendedName>
        <fullName evidence="9">Eukaryotic peptide chain release factor subunit 1</fullName>
    </recommendedName>
</protein>
<keyword evidence="4" id="KW-0648">Protein biosynthesis</keyword>
<dbReference type="FunFam" id="3.30.1330.30:FF:000006">
    <property type="entry name" value="Peptide chain release factor subunit 1"/>
    <property type="match status" value="1"/>
</dbReference>
<keyword evidence="8" id="KW-1185">Reference proteome</keyword>
<dbReference type="InterPro" id="IPR004403">
    <property type="entry name" value="Peptide_chain-rel_eRF1/aRF1"/>
</dbReference>
<dbReference type="InterPro" id="IPR005141">
    <property type="entry name" value="eRF1_2"/>
</dbReference>
<dbReference type="InterPro" id="IPR005142">
    <property type="entry name" value="eRF1_3"/>
</dbReference>
<dbReference type="InterPro" id="IPR029064">
    <property type="entry name" value="Ribosomal_eL30-like_sf"/>
</dbReference>
<dbReference type="GO" id="GO:0003747">
    <property type="term" value="F:translation release factor activity"/>
    <property type="evidence" value="ECO:0007669"/>
    <property type="project" value="InterPro"/>
</dbReference>
<evidence type="ECO:0000259" key="6">
    <source>
        <dbReference type="Pfam" id="PF03465"/>
    </source>
</evidence>
<sequence length="269" mass="30680">MADNHKSYDNIEIWKIKKFIKGLEAARGNEMTLRKTAELATQFYINPATNQPNVTGLILAGSADFKTELSQSNLFDRRLKGKILKVVNVSNGGEDGFNQAIKLSTENLGNVKFMQEINIIGKYFEEISQDNGKYVVRLNDTLKVLESCVVGTLIVWENPNVTRYVLKNNSSGETIIKNLNREQDADQSNFRDPATNVELEVRDKMPILQWLSIEYKKFGCNLVFVTNKSQERSQFCRGFGGIGAILQYKLDVRDFDDLFDDYEVYEDSE</sequence>
<dbReference type="GO" id="GO:0005737">
    <property type="term" value="C:cytoplasm"/>
    <property type="evidence" value="ECO:0007669"/>
    <property type="project" value="UniProtKB-SubCell"/>
</dbReference>
<dbReference type="Proteomes" id="UP001291623">
    <property type="component" value="Unassembled WGS sequence"/>
</dbReference>
<feature type="domain" description="eRF1" evidence="6">
    <location>
        <begin position="113"/>
        <end position="250"/>
    </location>
</feature>
<reference evidence="7" key="1">
    <citation type="submission" date="2023-12" db="EMBL/GenBank/DDBJ databases">
        <title>Genome assembly of Anisodus tanguticus.</title>
        <authorList>
            <person name="Wang Y.-J."/>
        </authorList>
    </citation>
    <scope>NUCLEOTIDE SEQUENCE</scope>
    <source>
        <strain evidence="7">KB-2021</strain>
        <tissue evidence="7">Leaf</tissue>
    </source>
</reference>
<dbReference type="SUPFAM" id="SSF53137">
    <property type="entry name" value="Translational machinery components"/>
    <property type="match status" value="1"/>
</dbReference>
<comment type="caution">
    <text evidence="7">The sequence shown here is derived from an EMBL/GenBank/DDBJ whole genome shotgun (WGS) entry which is preliminary data.</text>
</comment>
<evidence type="ECO:0000259" key="5">
    <source>
        <dbReference type="Pfam" id="PF03464"/>
    </source>
</evidence>
<dbReference type="EMBL" id="JAVYJV010000007">
    <property type="protein sequence ID" value="KAK4367016.1"/>
    <property type="molecule type" value="Genomic_DNA"/>
</dbReference>
<evidence type="ECO:0000256" key="2">
    <source>
        <dbReference type="ARBA" id="ARBA00005326"/>
    </source>
</evidence>
<comment type="similarity">
    <text evidence="2">Belongs to the eukaryotic release factor 1 family.</text>
</comment>
<feature type="domain" description="eRF1" evidence="5">
    <location>
        <begin position="30"/>
        <end position="108"/>
    </location>
</feature>
<evidence type="ECO:0000313" key="7">
    <source>
        <dbReference type="EMBL" id="KAK4367016.1"/>
    </source>
</evidence>
<dbReference type="InterPro" id="IPR042226">
    <property type="entry name" value="eFR1_2_sf"/>
</dbReference>
<dbReference type="Pfam" id="PF03464">
    <property type="entry name" value="eRF1_2"/>
    <property type="match status" value="1"/>
</dbReference>
<evidence type="ECO:0000256" key="3">
    <source>
        <dbReference type="ARBA" id="ARBA00022490"/>
    </source>
</evidence>
<gene>
    <name evidence="7" type="ORF">RND71_014896</name>
</gene>
<keyword evidence="3" id="KW-0963">Cytoplasm</keyword>
<evidence type="ECO:0000256" key="1">
    <source>
        <dbReference type="ARBA" id="ARBA00004496"/>
    </source>
</evidence>
<dbReference type="PANTHER" id="PTHR10113">
    <property type="entry name" value="PEPTIDE CHAIN RELEASE FACTOR SUBUNIT 1"/>
    <property type="match status" value="1"/>
</dbReference>
<dbReference type="Pfam" id="PF03465">
    <property type="entry name" value="eRF1_3"/>
    <property type="match status" value="1"/>
</dbReference>
<dbReference type="Gene3D" id="3.30.420.60">
    <property type="entry name" value="eRF1 domain 2"/>
    <property type="match status" value="1"/>
</dbReference>
<name>A0AAE1VKA2_9SOLA</name>
<evidence type="ECO:0008006" key="9">
    <source>
        <dbReference type="Google" id="ProtNLM"/>
    </source>
</evidence>
<dbReference type="Gene3D" id="3.30.1330.30">
    <property type="match status" value="1"/>
</dbReference>
<proteinExistence type="inferred from homology"/>
<accession>A0AAE1VKA2</accession>